<dbReference type="SUPFAM" id="SSF55874">
    <property type="entry name" value="ATPase domain of HSP90 chaperone/DNA topoisomerase II/histidine kinase"/>
    <property type="match status" value="1"/>
</dbReference>
<evidence type="ECO:0000256" key="10">
    <source>
        <dbReference type="SAM" id="Phobius"/>
    </source>
</evidence>
<feature type="domain" description="Histidine kinase/HSP90-like ATPase" evidence="11">
    <location>
        <begin position="317"/>
        <end position="405"/>
    </location>
</feature>
<dbReference type="CDD" id="cd16917">
    <property type="entry name" value="HATPase_UhpB-NarQ-NarX-like"/>
    <property type="match status" value="1"/>
</dbReference>
<comment type="catalytic activity">
    <reaction evidence="1">
        <text>ATP + protein L-histidine = ADP + protein N-phospho-L-histidine.</text>
        <dbReference type="EC" id="2.7.13.3"/>
    </reaction>
</comment>
<evidence type="ECO:0000256" key="8">
    <source>
        <dbReference type="ARBA" id="ARBA00023012"/>
    </source>
</evidence>
<keyword evidence="4" id="KW-0808">Transferase</keyword>
<keyword evidence="10" id="KW-0472">Membrane</keyword>
<evidence type="ECO:0000256" key="3">
    <source>
        <dbReference type="ARBA" id="ARBA00022553"/>
    </source>
</evidence>
<keyword evidence="6 13" id="KW-0418">Kinase</keyword>
<keyword evidence="10" id="KW-1133">Transmembrane helix</keyword>
<dbReference type="Pfam" id="PF02518">
    <property type="entry name" value="HATPase_c"/>
    <property type="match status" value="1"/>
</dbReference>
<dbReference type="InterPro" id="IPR011712">
    <property type="entry name" value="Sig_transdc_His_kin_sub3_dim/P"/>
</dbReference>
<evidence type="ECO:0000256" key="5">
    <source>
        <dbReference type="ARBA" id="ARBA00022741"/>
    </source>
</evidence>
<dbReference type="Pfam" id="PF07730">
    <property type="entry name" value="HisKA_3"/>
    <property type="match status" value="1"/>
</dbReference>
<dbReference type="EC" id="2.7.13.3" evidence="2"/>
<evidence type="ECO:0000313" key="14">
    <source>
        <dbReference type="Proteomes" id="UP000617743"/>
    </source>
</evidence>
<gene>
    <name evidence="13" type="ORF">GCM10010383_49700</name>
</gene>
<dbReference type="InterPro" id="IPR036890">
    <property type="entry name" value="HATPase_C_sf"/>
</dbReference>
<feature type="transmembrane region" description="Helical" evidence="10">
    <location>
        <begin position="42"/>
        <end position="64"/>
    </location>
</feature>
<evidence type="ECO:0000259" key="11">
    <source>
        <dbReference type="Pfam" id="PF02518"/>
    </source>
</evidence>
<feature type="region of interest" description="Disordered" evidence="9">
    <location>
        <begin position="355"/>
        <end position="374"/>
    </location>
</feature>
<feature type="domain" description="Signal transduction histidine kinase subgroup 3 dimerisation and phosphoacceptor" evidence="12">
    <location>
        <begin position="201"/>
        <end position="271"/>
    </location>
</feature>
<dbReference type="Gene3D" id="1.20.5.1930">
    <property type="match status" value="1"/>
</dbReference>
<feature type="transmembrane region" description="Helical" evidence="10">
    <location>
        <begin position="97"/>
        <end position="130"/>
    </location>
</feature>
<dbReference type="Proteomes" id="UP000617743">
    <property type="component" value="Unassembled WGS sequence"/>
</dbReference>
<dbReference type="PANTHER" id="PTHR24421">
    <property type="entry name" value="NITRATE/NITRITE SENSOR PROTEIN NARX-RELATED"/>
    <property type="match status" value="1"/>
</dbReference>
<evidence type="ECO:0000256" key="7">
    <source>
        <dbReference type="ARBA" id="ARBA00022840"/>
    </source>
</evidence>
<keyword evidence="5" id="KW-0547">Nucleotide-binding</keyword>
<name>A0ABQ2XEY5_9ACTN</name>
<keyword evidence="8" id="KW-0902">Two-component regulatory system</keyword>
<dbReference type="InterPro" id="IPR003594">
    <property type="entry name" value="HATPase_dom"/>
</dbReference>
<evidence type="ECO:0000259" key="12">
    <source>
        <dbReference type="Pfam" id="PF07730"/>
    </source>
</evidence>
<organism evidence="13 14">
    <name type="scientific">Streptomyces lomondensis</name>
    <dbReference type="NCBI Taxonomy" id="68229"/>
    <lineage>
        <taxon>Bacteria</taxon>
        <taxon>Bacillati</taxon>
        <taxon>Actinomycetota</taxon>
        <taxon>Actinomycetes</taxon>
        <taxon>Kitasatosporales</taxon>
        <taxon>Streptomycetaceae</taxon>
        <taxon>Streptomyces</taxon>
    </lineage>
</organism>
<keyword evidence="7" id="KW-0067">ATP-binding</keyword>
<evidence type="ECO:0000256" key="2">
    <source>
        <dbReference type="ARBA" id="ARBA00012438"/>
    </source>
</evidence>
<feature type="transmembrane region" description="Helical" evidence="10">
    <location>
        <begin position="136"/>
        <end position="156"/>
    </location>
</feature>
<protein>
    <recommendedName>
        <fullName evidence="2">histidine kinase</fullName>
        <ecNumber evidence="2">2.7.13.3</ecNumber>
    </recommendedName>
</protein>
<evidence type="ECO:0000256" key="6">
    <source>
        <dbReference type="ARBA" id="ARBA00022777"/>
    </source>
</evidence>
<keyword evidence="10" id="KW-0812">Transmembrane</keyword>
<evidence type="ECO:0000256" key="1">
    <source>
        <dbReference type="ARBA" id="ARBA00000085"/>
    </source>
</evidence>
<reference evidence="14" key="1">
    <citation type="journal article" date="2019" name="Int. J. Syst. Evol. Microbiol.">
        <title>The Global Catalogue of Microorganisms (GCM) 10K type strain sequencing project: providing services to taxonomists for standard genome sequencing and annotation.</title>
        <authorList>
            <consortium name="The Broad Institute Genomics Platform"/>
            <consortium name="The Broad Institute Genome Sequencing Center for Infectious Disease"/>
            <person name="Wu L."/>
            <person name="Ma J."/>
        </authorList>
    </citation>
    <scope>NUCLEOTIDE SEQUENCE [LARGE SCALE GENOMIC DNA]</scope>
    <source>
        <strain evidence="14">JCM 4866</strain>
    </source>
</reference>
<evidence type="ECO:0000313" key="13">
    <source>
        <dbReference type="EMBL" id="GGX13711.1"/>
    </source>
</evidence>
<feature type="transmembrane region" description="Helical" evidence="10">
    <location>
        <begin position="70"/>
        <end position="90"/>
    </location>
</feature>
<dbReference type="PANTHER" id="PTHR24421:SF10">
    <property type="entry name" value="NITRATE_NITRITE SENSOR PROTEIN NARQ"/>
    <property type="match status" value="1"/>
</dbReference>
<feature type="transmembrane region" description="Helical" evidence="10">
    <location>
        <begin position="163"/>
        <end position="182"/>
    </location>
</feature>
<evidence type="ECO:0000256" key="9">
    <source>
        <dbReference type="SAM" id="MobiDB-lite"/>
    </source>
</evidence>
<keyword evidence="3" id="KW-0597">Phosphoprotein</keyword>
<proteinExistence type="predicted"/>
<keyword evidence="14" id="KW-1185">Reference proteome</keyword>
<sequence length="412" mass="43420">MRGEARPIRHAEEGAAGAAAYAGGMAPGAVPRLRLRPPRGRAADAALACGVFVLVAVGTLRSLIGERQESWPATVLGWTLITAACAALYFCRRRPVVVAAFVLAATAVYYLVSVYDGPLMVAFVVTLYVVASQGHLQAAIALAALTVIATGIGTVAGNDDVNGVAVFMLTGWLVGVVALGWVRHNRLALAREVEERAATEERLRIARELHDVVGHHLSLINVQSAAALRRLHKNPAKGEQSAQEALGAIKDTSREALRELRATLGVLRQVDETAPTAPPAGLDRLGELVASARLAGLDVRVRFSGERERLPTEVDLAAYRIIQESLTNVNRHAHATAVTVRIHRGARQVTVEITDNGHGPAAADGTTPGSGIRGMRERAHALGGELTAGPGPDGGFTVRGRIPYTNGARSPS</sequence>
<dbReference type="InterPro" id="IPR050482">
    <property type="entry name" value="Sensor_HK_TwoCompSys"/>
</dbReference>
<dbReference type="GO" id="GO:0016301">
    <property type="term" value="F:kinase activity"/>
    <property type="evidence" value="ECO:0007669"/>
    <property type="project" value="UniProtKB-KW"/>
</dbReference>
<comment type="caution">
    <text evidence="13">The sequence shown here is derived from an EMBL/GenBank/DDBJ whole genome shotgun (WGS) entry which is preliminary data.</text>
</comment>
<dbReference type="EMBL" id="BMWC01000007">
    <property type="protein sequence ID" value="GGX13711.1"/>
    <property type="molecule type" value="Genomic_DNA"/>
</dbReference>
<dbReference type="Gene3D" id="3.30.565.10">
    <property type="entry name" value="Histidine kinase-like ATPase, C-terminal domain"/>
    <property type="match status" value="1"/>
</dbReference>
<accession>A0ABQ2XEY5</accession>
<evidence type="ECO:0000256" key="4">
    <source>
        <dbReference type="ARBA" id="ARBA00022679"/>
    </source>
</evidence>